<feature type="region of interest" description="Disordered" evidence="2">
    <location>
        <begin position="71"/>
        <end position="258"/>
    </location>
</feature>
<keyword evidence="1" id="KW-0479">Metal-binding</keyword>
<keyword evidence="1" id="KW-0863">Zinc-finger</keyword>
<keyword evidence="1" id="KW-0862">Zinc</keyword>
<dbReference type="PROSITE" id="PS00028">
    <property type="entry name" value="ZINC_FINGER_C2H2_1"/>
    <property type="match status" value="1"/>
</dbReference>
<evidence type="ECO:0000313" key="4">
    <source>
        <dbReference type="EMBL" id="KCV69297.1"/>
    </source>
</evidence>
<evidence type="ECO:0000256" key="2">
    <source>
        <dbReference type="SAM" id="MobiDB-lite"/>
    </source>
</evidence>
<name>A0A058Z6Y6_FONAL</name>
<feature type="compositionally biased region" description="Basic and acidic residues" evidence="2">
    <location>
        <begin position="184"/>
        <end position="197"/>
    </location>
</feature>
<feature type="compositionally biased region" description="Low complexity" evidence="2">
    <location>
        <begin position="116"/>
        <end position="134"/>
    </location>
</feature>
<feature type="compositionally biased region" description="Low complexity" evidence="2">
    <location>
        <begin position="165"/>
        <end position="177"/>
    </location>
</feature>
<evidence type="ECO:0000313" key="5">
    <source>
        <dbReference type="Proteomes" id="UP000030693"/>
    </source>
</evidence>
<feature type="compositionally biased region" description="Low complexity" evidence="2">
    <location>
        <begin position="1"/>
        <end position="17"/>
    </location>
</feature>
<feature type="compositionally biased region" description="Low complexity" evidence="2">
    <location>
        <begin position="198"/>
        <end position="230"/>
    </location>
</feature>
<dbReference type="GO" id="GO:0008270">
    <property type="term" value="F:zinc ion binding"/>
    <property type="evidence" value="ECO:0007669"/>
    <property type="project" value="UniProtKB-KW"/>
</dbReference>
<dbReference type="Proteomes" id="UP000030693">
    <property type="component" value="Unassembled WGS sequence"/>
</dbReference>
<feature type="domain" description="C2H2-type" evidence="3">
    <location>
        <begin position="39"/>
        <end position="69"/>
    </location>
</feature>
<evidence type="ECO:0000256" key="1">
    <source>
        <dbReference type="PROSITE-ProRule" id="PRU00042"/>
    </source>
</evidence>
<dbReference type="InterPro" id="IPR013087">
    <property type="entry name" value="Znf_C2H2_type"/>
</dbReference>
<gene>
    <name evidence="4" type="ORF">H696_03732</name>
</gene>
<feature type="region of interest" description="Disordered" evidence="2">
    <location>
        <begin position="411"/>
        <end position="503"/>
    </location>
</feature>
<dbReference type="AlphaFoldDB" id="A0A058Z6Y6"/>
<dbReference type="EMBL" id="KB932206">
    <property type="protein sequence ID" value="KCV69297.1"/>
    <property type="molecule type" value="Genomic_DNA"/>
</dbReference>
<accession>A0A058Z6Y6</accession>
<dbReference type="RefSeq" id="XP_009495862.1">
    <property type="nucleotide sequence ID" value="XM_009497587.1"/>
</dbReference>
<feature type="compositionally biased region" description="Low complexity" evidence="2">
    <location>
        <begin position="96"/>
        <end position="106"/>
    </location>
</feature>
<dbReference type="PROSITE" id="PS50157">
    <property type="entry name" value="ZINC_FINGER_C2H2_2"/>
    <property type="match status" value="1"/>
</dbReference>
<sequence length="503" mass="49976">MRVPVPVGSAAPPKSVAPAPPPLNAEAPPLAPNTLPKKYICHGSGCAKRYATAAGLSRHLKNVHNIDTGLTSASSSRAATPGASRGVSPSPGPGAGARRAGSSPASDMSTDALPSARANRPGAGDADAGPGRTGSAQPPDSGSEPPIKKRRLPKTPAGLPRKSSDAGSSSASGSGSDTSINEPPNRRKSSDSGRADAARAGVSSDAGKPPAAAGQGAPQAPRRRPAQVPGSGALAPGQSAPGLPAGEHSKKRLPVDPFDSFVNSPERFAALLSPDAPAPPARPTPVHVEFSLERALHGGGLTTQTAGLFRLLPPSGPCLRLVPPTPAPGPAPASDPFGPLPELSQPVGELAARDPVLGCPTAVRLALGACPVAEAARLRRRARFSRLSPGLLLSQLTRSIPHLQAASAAASRSQLAPLPDSPALSSPGPLSASASASSLQQQQQLPSPDSSLSSLSLAHSAPGSSSPSSAGASPTLSSVPSGGSSSMSSPLWSHGGRKSLNAK</sequence>
<reference evidence="4" key="1">
    <citation type="submission" date="2013-04" db="EMBL/GenBank/DDBJ databases">
        <title>The Genome Sequence of Fonticula alba ATCC 38817.</title>
        <authorList>
            <consortium name="The Broad Institute Genomics Platform"/>
            <person name="Russ C."/>
            <person name="Cuomo C."/>
            <person name="Burger G."/>
            <person name="Gray M.W."/>
            <person name="Holland P.W.H."/>
            <person name="King N."/>
            <person name="Lang F.B.F."/>
            <person name="Roger A.J."/>
            <person name="Ruiz-Trillo I."/>
            <person name="Brown M."/>
            <person name="Walker B."/>
            <person name="Young S."/>
            <person name="Zeng Q."/>
            <person name="Gargeya S."/>
            <person name="Fitzgerald M."/>
            <person name="Haas B."/>
            <person name="Abouelleil A."/>
            <person name="Allen A.W."/>
            <person name="Alvarado L."/>
            <person name="Arachchi H.M."/>
            <person name="Berlin A.M."/>
            <person name="Chapman S.B."/>
            <person name="Gainer-Dewar J."/>
            <person name="Goldberg J."/>
            <person name="Griggs A."/>
            <person name="Gujja S."/>
            <person name="Hansen M."/>
            <person name="Howarth C."/>
            <person name="Imamovic A."/>
            <person name="Ireland A."/>
            <person name="Larimer J."/>
            <person name="McCowan C."/>
            <person name="Murphy C."/>
            <person name="Pearson M."/>
            <person name="Poon T.W."/>
            <person name="Priest M."/>
            <person name="Roberts A."/>
            <person name="Saif S."/>
            <person name="Shea T."/>
            <person name="Sisk P."/>
            <person name="Sykes S."/>
            <person name="Wortman J."/>
            <person name="Nusbaum C."/>
            <person name="Birren B."/>
        </authorList>
    </citation>
    <scope>NUCLEOTIDE SEQUENCE [LARGE SCALE GENOMIC DNA]</scope>
    <source>
        <strain evidence="4">ATCC 38817</strain>
    </source>
</reference>
<dbReference type="GeneID" id="20528457"/>
<proteinExistence type="predicted"/>
<evidence type="ECO:0000259" key="3">
    <source>
        <dbReference type="PROSITE" id="PS50157"/>
    </source>
</evidence>
<feature type="region of interest" description="Disordered" evidence="2">
    <location>
        <begin position="1"/>
        <end position="33"/>
    </location>
</feature>
<dbReference type="STRING" id="691883.A0A058Z6Y6"/>
<protein>
    <recommendedName>
        <fullName evidence="3">C2H2-type domain-containing protein</fullName>
    </recommendedName>
</protein>
<feature type="compositionally biased region" description="Low complexity" evidence="2">
    <location>
        <begin position="411"/>
        <end position="494"/>
    </location>
</feature>
<organism evidence="4">
    <name type="scientific">Fonticula alba</name>
    <name type="common">Slime mold</name>
    <dbReference type="NCBI Taxonomy" id="691883"/>
    <lineage>
        <taxon>Eukaryota</taxon>
        <taxon>Rotosphaerida</taxon>
        <taxon>Fonticulaceae</taxon>
        <taxon>Fonticula</taxon>
    </lineage>
</organism>
<keyword evidence="5" id="KW-1185">Reference proteome</keyword>
<feature type="compositionally biased region" description="Low complexity" evidence="2">
    <location>
        <begin position="24"/>
        <end position="33"/>
    </location>
</feature>